<evidence type="ECO:0000313" key="3">
    <source>
        <dbReference type="Proteomes" id="UP001153076"/>
    </source>
</evidence>
<evidence type="ECO:0000313" key="2">
    <source>
        <dbReference type="EMBL" id="KAJ8424942.1"/>
    </source>
</evidence>
<organism evidence="2 3">
    <name type="scientific">Carnegiea gigantea</name>
    <dbReference type="NCBI Taxonomy" id="171969"/>
    <lineage>
        <taxon>Eukaryota</taxon>
        <taxon>Viridiplantae</taxon>
        <taxon>Streptophyta</taxon>
        <taxon>Embryophyta</taxon>
        <taxon>Tracheophyta</taxon>
        <taxon>Spermatophyta</taxon>
        <taxon>Magnoliopsida</taxon>
        <taxon>eudicotyledons</taxon>
        <taxon>Gunneridae</taxon>
        <taxon>Pentapetalae</taxon>
        <taxon>Caryophyllales</taxon>
        <taxon>Cactineae</taxon>
        <taxon>Cactaceae</taxon>
        <taxon>Cactoideae</taxon>
        <taxon>Echinocereeae</taxon>
        <taxon>Carnegiea</taxon>
    </lineage>
</organism>
<comment type="caution">
    <text evidence="2">The sequence shown here is derived from an EMBL/GenBank/DDBJ whole genome shotgun (WGS) entry which is preliminary data.</text>
</comment>
<evidence type="ECO:0000256" key="1">
    <source>
        <dbReference type="ARBA" id="ARBA00006974"/>
    </source>
</evidence>
<comment type="similarity">
    <text evidence="1">Belongs to the ARG7 family.</text>
</comment>
<reference evidence="2" key="1">
    <citation type="submission" date="2022-04" db="EMBL/GenBank/DDBJ databases">
        <title>Carnegiea gigantea Genome sequencing and assembly v2.</title>
        <authorList>
            <person name="Copetti D."/>
            <person name="Sanderson M.J."/>
            <person name="Burquez A."/>
            <person name="Wojciechowski M.F."/>
        </authorList>
    </citation>
    <scope>NUCLEOTIDE SEQUENCE</scope>
    <source>
        <strain evidence="2">SGP5-SGP5p</strain>
        <tissue evidence="2">Aerial part</tissue>
    </source>
</reference>
<dbReference type="EMBL" id="JAKOGI010001578">
    <property type="protein sequence ID" value="KAJ8424942.1"/>
    <property type="molecule type" value="Genomic_DNA"/>
</dbReference>
<dbReference type="Pfam" id="PF02519">
    <property type="entry name" value="Auxin_inducible"/>
    <property type="match status" value="1"/>
</dbReference>
<dbReference type="PANTHER" id="PTHR31374:SF16">
    <property type="entry name" value="AUXIN-RESPONSIVE FAMILY PROTEIN"/>
    <property type="match status" value="1"/>
</dbReference>
<sequence>MTNAFISKKNKKMVKIKTAMEKLQRSLQLGKKFPTSSTSASDADVDDGYEAGIYGDNSGGWVPKDVKEGHFAVVAVDEEYGLAKRFVVPLRCLTHPTFLALLERAAEEYGFDHGGALTIPCRLSEMERILAEGWEKGRGPSRKVNWRTMLTKMYVRIIHWTLDYKTLYAPLYYEEGIKGGGVEEGGDV</sequence>
<name>A0A9Q1GP51_9CARY</name>
<dbReference type="PANTHER" id="PTHR31374">
    <property type="entry name" value="AUXIN-INDUCED PROTEIN-LIKE-RELATED"/>
    <property type="match status" value="1"/>
</dbReference>
<dbReference type="Proteomes" id="UP001153076">
    <property type="component" value="Unassembled WGS sequence"/>
</dbReference>
<evidence type="ECO:0008006" key="4">
    <source>
        <dbReference type="Google" id="ProtNLM"/>
    </source>
</evidence>
<keyword evidence="3" id="KW-1185">Reference proteome</keyword>
<gene>
    <name evidence="2" type="ORF">Cgig2_030898</name>
</gene>
<protein>
    <recommendedName>
        <fullName evidence="4">Small auxin up regulated protein</fullName>
    </recommendedName>
</protein>
<dbReference type="OrthoDB" id="1930622at2759"/>
<dbReference type="InterPro" id="IPR003676">
    <property type="entry name" value="SAUR_fam"/>
</dbReference>
<proteinExistence type="inferred from homology"/>
<accession>A0A9Q1GP51</accession>
<dbReference type="GO" id="GO:0009733">
    <property type="term" value="P:response to auxin"/>
    <property type="evidence" value="ECO:0007669"/>
    <property type="project" value="InterPro"/>
</dbReference>
<dbReference type="AlphaFoldDB" id="A0A9Q1GP51"/>